<dbReference type="Proteomes" id="UP001140206">
    <property type="component" value="Chromosome 3"/>
</dbReference>
<dbReference type="InterPro" id="IPR011006">
    <property type="entry name" value="CheY-like_superfamily"/>
</dbReference>
<evidence type="ECO:0000256" key="8">
    <source>
        <dbReference type="SAM" id="MobiDB-lite"/>
    </source>
</evidence>
<feature type="region of interest" description="Disordered" evidence="8">
    <location>
        <begin position="180"/>
        <end position="212"/>
    </location>
</feature>
<accession>A0AAV8E3W9</accession>
<dbReference type="PROSITE" id="PS51017">
    <property type="entry name" value="CCT"/>
    <property type="match status" value="1"/>
</dbReference>
<dbReference type="InterPro" id="IPR010402">
    <property type="entry name" value="CCT_domain"/>
</dbReference>
<dbReference type="InterPro" id="IPR045279">
    <property type="entry name" value="ARR-like"/>
</dbReference>
<organism evidence="11 12">
    <name type="scientific">Rhynchospora pubera</name>
    <dbReference type="NCBI Taxonomy" id="906938"/>
    <lineage>
        <taxon>Eukaryota</taxon>
        <taxon>Viridiplantae</taxon>
        <taxon>Streptophyta</taxon>
        <taxon>Embryophyta</taxon>
        <taxon>Tracheophyta</taxon>
        <taxon>Spermatophyta</taxon>
        <taxon>Magnoliopsida</taxon>
        <taxon>Liliopsida</taxon>
        <taxon>Poales</taxon>
        <taxon>Cyperaceae</taxon>
        <taxon>Cyperoideae</taxon>
        <taxon>Rhynchosporeae</taxon>
        <taxon>Rhynchospora</taxon>
    </lineage>
</organism>
<dbReference type="EMBL" id="JAMFTS010000003">
    <property type="protein sequence ID" value="KAJ4773036.1"/>
    <property type="molecule type" value="Genomic_DNA"/>
</dbReference>
<comment type="subcellular location">
    <subcellularLocation>
        <location evidence="1 7">Nucleus</location>
    </subcellularLocation>
</comment>
<name>A0AAV8E3W9_9POAL</name>
<evidence type="ECO:0000256" key="6">
    <source>
        <dbReference type="PROSITE-ProRule" id="PRU00169"/>
    </source>
</evidence>
<feature type="region of interest" description="Disordered" evidence="8">
    <location>
        <begin position="488"/>
        <end position="527"/>
    </location>
</feature>
<feature type="compositionally biased region" description="Polar residues" evidence="8">
    <location>
        <begin position="514"/>
        <end position="527"/>
    </location>
</feature>
<evidence type="ECO:0000256" key="3">
    <source>
        <dbReference type="ARBA" id="ARBA00023012"/>
    </source>
</evidence>
<feature type="compositionally biased region" description="Acidic residues" evidence="8">
    <location>
        <begin position="1"/>
        <end position="11"/>
    </location>
</feature>
<evidence type="ECO:0000259" key="9">
    <source>
        <dbReference type="PROSITE" id="PS50110"/>
    </source>
</evidence>
<feature type="compositionally biased region" description="Polar residues" evidence="8">
    <location>
        <begin position="199"/>
        <end position="211"/>
    </location>
</feature>
<dbReference type="SUPFAM" id="SSF52172">
    <property type="entry name" value="CheY-like"/>
    <property type="match status" value="1"/>
</dbReference>
<evidence type="ECO:0000256" key="2">
    <source>
        <dbReference type="ARBA" id="ARBA00010330"/>
    </source>
</evidence>
<dbReference type="GO" id="GO:0048511">
    <property type="term" value="P:rhythmic process"/>
    <property type="evidence" value="ECO:0007669"/>
    <property type="project" value="UniProtKB-KW"/>
</dbReference>
<comment type="similarity">
    <text evidence="2">Belongs to the ARR-like family.</text>
</comment>
<protein>
    <submittedName>
        <fullName evidence="11">Two-component response regulator-like protein</fullName>
    </submittedName>
</protein>
<evidence type="ECO:0000256" key="7">
    <source>
        <dbReference type="PROSITE-ProRule" id="PRU00357"/>
    </source>
</evidence>
<feature type="domain" description="CCT" evidence="10">
    <location>
        <begin position="446"/>
        <end position="488"/>
    </location>
</feature>
<evidence type="ECO:0000256" key="4">
    <source>
        <dbReference type="ARBA" id="ARBA00023108"/>
    </source>
</evidence>
<feature type="region of interest" description="Disordered" evidence="8">
    <location>
        <begin position="1"/>
        <end position="28"/>
    </location>
</feature>
<evidence type="ECO:0000259" key="10">
    <source>
        <dbReference type="PROSITE" id="PS51017"/>
    </source>
</evidence>
<evidence type="ECO:0000313" key="12">
    <source>
        <dbReference type="Proteomes" id="UP001140206"/>
    </source>
</evidence>
<reference evidence="11" key="1">
    <citation type="submission" date="2022-08" db="EMBL/GenBank/DDBJ databases">
        <authorList>
            <person name="Marques A."/>
        </authorList>
    </citation>
    <scope>NUCLEOTIDE SEQUENCE</scope>
    <source>
        <strain evidence="11">RhyPub2mFocal</strain>
        <tissue evidence="11">Leaves</tissue>
    </source>
</reference>
<dbReference type="Pfam" id="PF00072">
    <property type="entry name" value="Response_reg"/>
    <property type="match status" value="1"/>
</dbReference>
<comment type="caution">
    <text evidence="11">The sequence shown here is derived from an EMBL/GenBank/DDBJ whole genome shotgun (WGS) entry which is preliminary data.</text>
</comment>
<keyword evidence="12" id="KW-1185">Reference proteome</keyword>
<evidence type="ECO:0000256" key="1">
    <source>
        <dbReference type="ARBA" id="ARBA00004123"/>
    </source>
</evidence>
<keyword evidence="3" id="KW-0902">Two-component regulatory system</keyword>
<comment type="caution">
    <text evidence="6">Lacks conserved residue(s) required for the propagation of feature annotation.</text>
</comment>
<feature type="domain" description="Response regulatory" evidence="9">
    <location>
        <begin position="37"/>
        <end position="155"/>
    </location>
</feature>
<keyword evidence="5 7" id="KW-0539">Nucleus</keyword>
<keyword evidence="4" id="KW-0090">Biological rhythms</keyword>
<dbReference type="GO" id="GO:0009736">
    <property type="term" value="P:cytokinin-activated signaling pathway"/>
    <property type="evidence" value="ECO:0007669"/>
    <property type="project" value="InterPro"/>
</dbReference>
<evidence type="ECO:0000313" key="11">
    <source>
        <dbReference type="EMBL" id="KAJ4773036.1"/>
    </source>
</evidence>
<dbReference type="Pfam" id="PF06203">
    <property type="entry name" value="CCT"/>
    <property type="match status" value="1"/>
</dbReference>
<evidence type="ECO:0000256" key="5">
    <source>
        <dbReference type="ARBA" id="ARBA00023242"/>
    </source>
</evidence>
<feature type="compositionally biased region" description="Polar residues" evidence="8">
    <location>
        <begin position="180"/>
        <end position="191"/>
    </location>
</feature>
<dbReference type="Gene3D" id="3.40.50.2300">
    <property type="match status" value="1"/>
</dbReference>
<dbReference type="SMART" id="SM00448">
    <property type="entry name" value="REC"/>
    <property type="match status" value="1"/>
</dbReference>
<dbReference type="PROSITE" id="PS50110">
    <property type="entry name" value="RESPONSE_REGULATORY"/>
    <property type="match status" value="1"/>
</dbReference>
<proteinExistence type="inferred from homology"/>
<feature type="compositionally biased region" description="Acidic residues" evidence="8">
    <location>
        <begin position="502"/>
        <end position="513"/>
    </location>
</feature>
<dbReference type="InterPro" id="IPR001789">
    <property type="entry name" value="Sig_transdc_resp-reg_receiver"/>
</dbReference>
<dbReference type="PANTHER" id="PTHR43874:SF1">
    <property type="entry name" value="TWO-COMPONENT RESPONSE REGULATOR-LIKE APRR1"/>
    <property type="match status" value="1"/>
</dbReference>
<dbReference type="PANTHER" id="PTHR43874">
    <property type="entry name" value="TWO-COMPONENT RESPONSE REGULATOR"/>
    <property type="match status" value="1"/>
</dbReference>
<sequence>MQMEMETEGAEEQQRVHDGNGANNNSSNKLLDRSKVRILLCDSDPKTSHEVLLLLTNCSYQVTSVKSARQVIDVLNRQADEIDIILAEVDLPFAKGFKMLKYIARNKNLAHIPIIMMSAQDEVSVVVKCLRLGAADYLVKPLRMNELLNLWTHMWRRRRMLGLSEKDIFTHELSDHSDANTNSTTLLSDDTITPAATKDNANQETSISNQPDYECNVSPLGLACKDTSEHQKCDDLALFTGKTDLKIGQSSAFLAYVRSDATIVQEISEHIQSGQSAFQLEPPGHMDMTPVVAEPNSNMGSSSREAHESAFYDQNSHMTVGSSSATTQPESSGNEVQQAPMYHLPMYYPGMVDHGGINVNLNVMPQTMQIFQGGHQYNMFQYGHPHLHSTMVPPPFHYNPNLGIGLQAGHMVPQNNQMWPGMAASSGNVTGTPPPDATKCGQTDRRAAALVKFRQKRKERCFDKKIRYMNRKKLAETRPRIRGQFVRQEANEMDLNFGTNSEGEEDDVEEDEPTSTSREMYTPSSPE</sequence>
<dbReference type="GO" id="GO:0005634">
    <property type="term" value="C:nucleus"/>
    <property type="evidence" value="ECO:0007669"/>
    <property type="project" value="UniProtKB-SubCell"/>
</dbReference>
<dbReference type="GO" id="GO:0000160">
    <property type="term" value="P:phosphorelay signal transduction system"/>
    <property type="evidence" value="ECO:0007669"/>
    <property type="project" value="UniProtKB-KW"/>
</dbReference>
<dbReference type="AlphaFoldDB" id="A0AAV8E3W9"/>
<gene>
    <name evidence="11" type="ORF">LUZ62_057293</name>
</gene>